<dbReference type="EMBL" id="CM056792">
    <property type="protein sequence ID" value="KAJ8721801.1"/>
    <property type="molecule type" value="Genomic_DNA"/>
</dbReference>
<proteinExistence type="predicted"/>
<protein>
    <submittedName>
        <fullName evidence="1">Uncharacterized protein</fullName>
    </submittedName>
</protein>
<keyword evidence="2" id="KW-1185">Reference proteome</keyword>
<name>A0ACC2QN68_9NEOP</name>
<reference evidence="1" key="1">
    <citation type="submission" date="2023-03" db="EMBL/GenBank/DDBJ databases">
        <title>Chromosome-level genomes of two armyworms, Mythimna separata and Mythimna loreyi, provide insights into the biosynthesis and reception of sex pheromones.</title>
        <authorList>
            <person name="Zhao H."/>
        </authorList>
    </citation>
    <scope>NUCLEOTIDE SEQUENCE</scope>
    <source>
        <strain evidence="1">BeijingLab</strain>
    </source>
</reference>
<gene>
    <name evidence="1" type="ORF">PYW08_004203</name>
</gene>
<evidence type="ECO:0000313" key="1">
    <source>
        <dbReference type="EMBL" id="KAJ8721801.1"/>
    </source>
</evidence>
<organism evidence="1 2">
    <name type="scientific">Mythimna loreyi</name>
    <dbReference type="NCBI Taxonomy" id="667449"/>
    <lineage>
        <taxon>Eukaryota</taxon>
        <taxon>Metazoa</taxon>
        <taxon>Ecdysozoa</taxon>
        <taxon>Arthropoda</taxon>
        <taxon>Hexapoda</taxon>
        <taxon>Insecta</taxon>
        <taxon>Pterygota</taxon>
        <taxon>Neoptera</taxon>
        <taxon>Endopterygota</taxon>
        <taxon>Lepidoptera</taxon>
        <taxon>Glossata</taxon>
        <taxon>Ditrysia</taxon>
        <taxon>Noctuoidea</taxon>
        <taxon>Noctuidae</taxon>
        <taxon>Noctuinae</taxon>
        <taxon>Hadenini</taxon>
        <taxon>Mythimna</taxon>
    </lineage>
</organism>
<dbReference type="Proteomes" id="UP001231649">
    <property type="component" value="Chromosome 16"/>
</dbReference>
<accession>A0ACC2QN68</accession>
<sequence>MSPNPVMQEIEVDFTNKDSVLVCAMPFNKANYQRAEEKTENSESDNPENGGVRGVPSASEDAEEVDPLRVSTMARYSYELDRYKKNAMLIFEGNASDVAFESSEEDDPPQADDMSIKFKETFEKFRFEVTIHRNLTDEEIASTCERFFQRDFTEYGCVAIMMLAKIRDGIVESSHTPNSEHGVLQYMSDLAPPTLQDKPKIFIVQTEDYYVIPRARVWSTLPQDNLEFRLAVPIVSSPDPRGKRSKVYCLLEHIYKKINRLGDQTDLQTIFTDSINEYVRTSEFCVVPGYYSTLTKELRLFRTPES</sequence>
<comment type="caution">
    <text evidence="1">The sequence shown here is derived from an EMBL/GenBank/DDBJ whole genome shotgun (WGS) entry which is preliminary data.</text>
</comment>
<evidence type="ECO:0000313" key="2">
    <source>
        <dbReference type="Proteomes" id="UP001231649"/>
    </source>
</evidence>